<name>A0A0C3A013_9AGAM</name>
<comment type="similarity">
    <text evidence="2">Belongs to the oligopeptide OPT transporter family.</text>
</comment>
<feature type="transmembrane region" description="Helical" evidence="10">
    <location>
        <begin position="251"/>
        <end position="271"/>
    </location>
</feature>
<feature type="transmembrane region" description="Helical" evidence="10">
    <location>
        <begin position="460"/>
        <end position="481"/>
    </location>
</feature>
<reference evidence="11 12" key="1">
    <citation type="submission" date="2014-04" db="EMBL/GenBank/DDBJ databases">
        <authorList>
            <consortium name="DOE Joint Genome Institute"/>
            <person name="Kuo A."/>
            <person name="Kohler A."/>
            <person name="Nagy L.G."/>
            <person name="Floudas D."/>
            <person name="Copeland A."/>
            <person name="Barry K.W."/>
            <person name="Cichocki N."/>
            <person name="Veneault-Fourrey C."/>
            <person name="LaButti K."/>
            <person name="Lindquist E.A."/>
            <person name="Lipzen A."/>
            <person name="Lundell T."/>
            <person name="Morin E."/>
            <person name="Murat C."/>
            <person name="Sun H."/>
            <person name="Tunlid A."/>
            <person name="Henrissat B."/>
            <person name="Grigoriev I.V."/>
            <person name="Hibbett D.S."/>
            <person name="Martin F."/>
            <person name="Nordberg H.P."/>
            <person name="Cantor M.N."/>
            <person name="Hua S.X."/>
        </authorList>
    </citation>
    <scope>NUCLEOTIDE SEQUENCE [LARGE SCALE GENOMIC DNA]</scope>
    <source>
        <strain evidence="11 12">Foug A</strain>
    </source>
</reference>
<feature type="transmembrane region" description="Helical" evidence="10">
    <location>
        <begin position="732"/>
        <end position="757"/>
    </location>
</feature>
<dbReference type="GO" id="GO:0016020">
    <property type="term" value="C:membrane"/>
    <property type="evidence" value="ECO:0007669"/>
    <property type="project" value="UniProtKB-SubCell"/>
</dbReference>
<keyword evidence="8 10" id="KW-0472">Membrane</keyword>
<dbReference type="InterPro" id="IPR004813">
    <property type="entry name" value="OPT"/>
</dbReference>
<sequence>METKSHSTAINVAVLPALCHRGVPDVPEDVDFLMEHLNDPNFDYEAERRSPTDSGTNAYELERGKVMNDYSIAASEFDAQSRGSRRYTTSRTETPPSAFEYDDESPYPEVRAAVSGVDDPTMPVNTFRMWFLGLCYTVLVSAVNQVFSMRCMSLQFVHAISYNARPSRPVCWYHWHRRAVDCPALGKSLERILPTTRFRTFGFTWSLNPGPFSIKEHVLITVMAKVVFNGAYATLVPATQRTFYNQSFSNAYQFFLVLATQLIGFSIGGLLRRFLIYPCSMIWPGALVDSALFNTLHRTYGTPERRHISRQNFFVIVVVGSFLWYFVPGYLWTGLSVFNWVCWIAPANVAVNSLFGTSTGLGMGLLTFDWSMISYISNPLVTPWWSEANTAAGLVVCFWIITPIIYFTNTWYTQFLPISATSAFDNTGAPYDPTRIVTNGIFDESKYAAYSPAFMPATFAITYGVGFASLASTVVHTLLWYRRDIIKRFRSDLQDEWDVHSRLMQAYPEVPQMWYASLGITMVIILFIVVEVFPTDLPIWALCIALLITTLMTVPIGIFYAITNQLVPLNLMSELIGGYLLPGRPIAVMIFKATVYAGANQAVGFSGDLKLGHYMKVPPRLMFLAQVVAAFVSSIVVTSVQNWMFANIVDICQPDQPQHFTCPLTNVFSTASLVWGGIGPHRLFSPGAMYSPLLWFFFVGALLPIPFYYLARRFPPLLLAWFMRRYHFPWWMRYNYILSAGLDAGVAIGMLFIFFALQMPKGGVQLHWWGNDAWQNTADALGTPLRTVAQGQTFGPSSWS</sequence>
<dbReference type="OrthoDB" id="9986677at2759"/>
<dbReference type="InParanoid" id="A0A0C3A013"/>
<dbReference type="NCBIfam" id="TIGR00728">
    <property type="entry name" value="OPT_sfam"/>
    <property type="match status" value="1"/>
</dbReference>
<dbReference type="PANTHER" id="PTHR22601">
    <property type="entry name" value="ISP4 LIKE PROTEIN"/>
    <property type="match status" value="1"/>
</dbReference>
<evidence type="ECO:0000256" key="4">
    <source>
        <dbReference type="ARBA" id="ARBA00022692"/>
    </source>
</evidence>
<feature type="transmembrane region" description="Helical" evidence="10">
    <location>
        <begin position="218"/>
        <end position="239"/>
    </location>
</feature>
<dbReference type="GO" id="GO:0035673">
    <property type="term" value="F:oligopeptide transmembrane transporter activity"/>
    <property type="evidence" value="ECO:0007669"/>
    <property type="project" value="InterPro"/>
</dbReference>
<accession>A0A0C3A013</accession>
<evidence type="ECO:0000256" key="1">
    <source>
        <dbReference type="ARBA" id="ARBA00004141"/>
    </source>
</evidence>
<feature type="region of interest" description="Disordered" evidence="9">
    <location>
        <begin position="81"/>
        <end position="104"/>
    </location>
</feature>
<dbReference type="Proteomes" id="UP000053989">
    <property type="component" value="Unassembled WGS sequence"/>
</dbReference>
<evidence type="ECO:0000256" key="2">
    <source>
        <dbReference type="ARBA" id="ARBA00008807"/>
    </source>
</evidence>
<feature type="transmembrane region" description="Helical" evidence="10">
    <location>
        <begin position="513"/>
        <end position="533"/>
    </location>
</feature>
<proteinExistence type="inferred from homology"/>
<feature type="transmembrane region" description="Helical" evidence="10">
    <location>
        <begin position="388"/>
        <end position="407"/>
    </location>
</feature>
<feature type="transmembrane region" description="Helical" evidence="10">
    <location>
        <begin position="621"/>
        <end position="640"/>
    </location>
</feature>
<evidence type="ECO:0000313" key="11">
    <source>
        <dbReference type="EMBL" id="KIM67003.1"/>
    </source>
</evidence>
<evidence type="ECO:0000256" key="8">
    <source>
        <dbReference type="ARBA" id="ARBA00023136"/>
    </source>
</evidence>
<evidence type="ECO:0000313" key="12">
    <source>
        <dbReference type="Proteomes" id="UP000053989"/>
    </source>
</evidence>
<feature type="transmembrane region" description="Helical" evidence="10">
    <location>
        <begin position="539"/>
        <end position="562"/>
    </location>
</feature>
<evidence type="ECO:0000256" key="3">
    <source>
        <dbReference type="ARBA" id="ARBA00022448"/>
    </source>
</evidence>
<feature type="transmembrane region" description="Helical" evidence="10">
    <location>
        <begin position="129"/>
        <end position="147"/>
    </location>
</feature>
<dbReference type="GO" id="GO:0015031">
    <property type="term" value="P:protein transport"/>
    <property type="evidence" value="ECO:0007669"/>
    <property type="project" value="UniProtKB-KW"/>
</dbReference>
<protein>
    <recommendedName>
        <fullName evidence="13">OPT family small oligopeptide transporter</fullName>
    </recommendedName>
</protein>
<organism evidence="11 12">
    <name type="scientific">Scleroderma citrinum Foug A</name>
    <dbReference type="NCBI Taxonomy" id="1036808"/>
    <lineage>
        <taxon>Eukaryota</taxon>
        <taxon>Fungi</taxon>
        <taxon>Dikarya</taxon>
        <taxon>Basidiomycota</taxon>
        <taxon>Agaricomycotina</taxon>
        <taxon>Agaricomycetes</taxon>
        <taxon>Agaricomycetidae</taxon>
        <taxon>Boletales</taxon>
        <taxon>Sclerodermatineae</taxon>
        <taxon>Sclerodermataceae</taxon>
        <taxon>Scleroderma</taxon>
    </lineage>
</organism>
<feature type="compositionally biased region" description="Low complexity" evidence="9">
    <location>
        <begin position="86"/>
        <end position="97"/>
    </location>
</feature>
<keyword evidence="4 10" id="KW-0812">Transmembrane</keyword>
<feature type="transmembrane region" description="Helical" evidence="10">
    <location>
        <begin position="313"/>
        <end position="333"/>
    </location>
</feature>
<dbReference type="NCBIfam" id="TIGR00727">
    <property type="entry name" value="ISP4_OPT"/>
    <property type="match status" value="1"/>
</dbReference>
<gene>
    <name evidence="11" type="ORF">SCLCIDRAFT_21353</name>
</gene>
<dbReference type="Pfam" id="PF03169">
    <property type="entry name" value="OPT"/>
    <property type="match status" value="2"/>
</dbReference>
<dbReference type="InterPro" id="IPR004648">
    <property type="entry name" value="Oligpept_transpt"/>
</dbReference>
<evidence type="ECO:0000256" key="5">
    <source>
        <dbReference type="ARBA" id="ARBA00022856"/>
    </source>
</evidence>
<feature type="transmembrane region" description="Helical" evidence="10">
    <location>
        <begin position="353"/>
        <end position="376"/>
    </location>
</feature>
<keyword evidence="7 10" id="KW-1133">Transmembrane helix</keyword>
<evidence type="ECO:0000256" key="10">
    <source>
        <dbReference type="SAM" id="Phobius"/>
    </source>
</evidence>
<evidence type="ECO:0000256" key="7">
    <source>
        <dbReference type="ARBA" id="ARBA00022989"/>
    </source>
</evidence>
<keyword evidence="6" id="KW-0653">Protein transport</keyword>
<keyword evidence="12" id="KW-1185">Reference proteome</keyword>
<dbReference type="EMBL" id="KN822014">
    <property type="protein sequence ID" value="KIM67003.1"/>
    <property type="molecule type" value="Genomic_DNA"/>
</dbReference>
<evidence type="ECO:0000256" key="6">
    <source>
        <dbReference type="ARBA" id="ARBA00022927"/>
    </source>
</evidence>
<keyword evidence="3" id="KW-0813">Transport</keyword>
<keyword evidence="5" id="KW-0571">Peptide transport</keyword>
<evidence type="ECO:0000256" key="9">
    <source>
        <dbReference type="SAM" id="MobiDB-lite"/>
    </source>
</evidence>
<dbReference type="HOGENOM" id="CLU_004965_1_1_1"/>
<evidence type="ECO:0008006" key="13">
    <source>
        <dbReference type="Google" id="ProtNLM"/>
    </source>
</evidence>
<feature type="transmembrane region" description="Helical" evidence="10">
    <location>
        <begin position="693"/>
        <end position="711"/>
    </location>
</feature>
<dbReference type="AlphaFoldDB" id="A0A0C3A013"/>
<reference evidence="12" key="2">
    <citation type="submission" date="2015-01" db="EMBL/GenBank/DDBJ databases">
        <title>Evolutionary Origins and Diversification of the Mycorrhizal Mutualists.</title>
        <authorList>
            <consortium name="DOE Joint Genome Institute"/>
            <consortium name="Mycorrhizal Genomics Consortium"/>
            <person name="Kohler A."/>
            <person name="Kuo A."/>
            <person name="Nagy L.G."/>
            <person name="Floudas D."/>
            <person name="Copeland A."/>
            <person name="Barry K.W."/>
            <person name="Cichocki N."/>
            <person name="Veneault-Fourrey C."/>
            <person name="LaButti K."/>
            <person name="Lindquist E.A."/>
            <person name="Lipzen A."/>
            <person name="Lundell T."/>
            <person name="Morin E."/>
            <person name="Murat C."/>
            <person name="Riley R."/>
            <person name="Ohm R."/>
            <person name="Sun H."/>
            <person name="Tunlid A."/>
            <person name="Henrissat B."/>
            <person name="Grigoriev I.V."/>
            <person name="Hibbett D.S."/>
            <person name="Martin F."/>
        </authorList>
    </citation>
    <scope>NUCLEOTIDE SEQUENCE [LARGE SCALE GENOMIC DNA]</scope>
    <source>
        <strain evidence="12">Foug A</strain>
    </source>
</reference>
<comment type="subcellular location">
    <subcellularLocation>
        <location evidence="1">Membrane</location>
        <topology evidence="1">Multi-pass membrane protein</topology>
    </subcellularLocation>
</comment>